<dbReference type="Pfam" id="PF01826">
    <property type="entry name" value="TIL"/>
    <property type="match status" value="1"/>
</dbReference>
<evidence type="ECO:0000256" key="3">
    <source>
        <dbReference type="ARBA" id="ARBA00022900"/>
    </source>
</evidence>
<keyword evidence="8" id="KW-1185">Reference proteome</keyword>
<dbReference type="OrthoDB" id="5912264at2759"/>
<dbReference type="PANTHER" id="PTHR23259">
    <property type="entry name" value="RIDDLE"/>
    <property type="match status" value="1"/>
</dbReference>
<gene>
    <name evidence="7" type="ORF">EVEC_LOCUS8117</name>
</gene>
<feature type="signal peptide" evidence="5">
    <location>
        <begin position="1"/>
        <end position="16"/>
    </location>
</feature>
<evidence type="ECO:0000313" key="9">
    <source>
        <dbReference type="WBParaSite" id="EVEC_0000863301-mRNA-1"/>
    </source>
</evidence>
<dbReference type="AlphaFoldDB" id="A0A0N4VDF0"/>
<reference evidence="7 8" key="2">
    <citation type="submission" date="2018-10" db="EMBL/GenBank/DDBJ databases">
        <authorList>
            <consortium name="Pathogen Informatics"/>
        </authorList>
    </citation>
    <scope>NUCLEOTIDE SEQUENCE [LARGE SCALE GENOMIC DNA]</scope>
</reference>
<keyword evidence="3" id="KW-0722">Serine protease inhibitor</keyword>
<evidence type="ECO:0000256" key="4">
    <source>
        <dbReference type="ARBA" id="ARBA00023157"/>
    </source>
</evidence>
<dbReference type="WBParaSite" id="EVEC_0000863301-mRNA-1">
    <property type="protein sequence ID" value="EVEC_0000863301-mRNA-1"/>
    <property type="gene ID" value="EVEC_0000863301"/>
</dbReference>
<keyword evidence="2" id="KW-0646">Protease inhibitor</keyword>
<feature type="chain" id="PRO_5043122876" evidence="5">
    <location>
        <begin position="17"/>
        <end position="121"/>
    </location>
</feature>
<sequence>MQKIVLLCLFVVAINAVIEDDKCEPNSHFVKCGSLCQKKCNEPEPDRCPKICFRGCICDQGYVLNAQEKCVRPEECPGVHLIYCDSRVERIVYNFKSEKIIMEMTRLFNNLEFIFFDNYYL</sequence>
<dbReference type="EMBL" id="UXUI01009270">
    <property type="protein sequence ID" value="VDD93366.1"/>
    <property type="molecule type" value="Genomic_DNA"/>
</dbReference>
<dbReference type="SUPFAM" id="SSF57567">
    <property type="entry name" value="Serine protease inhibitors"/>
    <property type="match status" value="1"/>
</dbReference>
<proteinExistence type="inferred from homology"/>
<keyword evidence="5" id="KW-0732">Signal</keyword>
<evidence type="ECO:0000313" key="8">
    <source>
        <dbReference type="Proteomes" id="UP000274131"/>
    </source>
</evidence>
<comment type="similarity">
    <text evidence="1">Belongs to the serine protease inhibitor-like (TIL domain-containing) family.</text>
</comment>
<reference evidence="9" key="1">
    <citation type="submission" date="2017-02" db="UniProtKB">
        <authorList>
            <consortium name="WormBaseParasite"/>
        </authorList>
    </citation>
    <scope>IDENTIFICATION</scope>
</reference>
<dbReference type="Gene3D" id="2.10.25.10">
    <property type="entry name" value="Laminin"/>
    <property type="match status" value="1"/>
</dbReference>
<dbReference type="Proteomes" id="UP000274131">
    <property type="component" value="Unassembled WGS sequence"/>
</dbReference>
<dbReference type="GO" id="GO:0004867">
    <property type="term" value="F:serine-type endopeptidase inhibitor activity"/>
    <property type="evidence" value="ECO:0007669"/>
    <property type="project" value="UniProtKB-KW"/>
</dbReference>
<dbReference type="InterPro" id="IPR036084">
    <property type="entry name" value="Ser_inhib-like_sf"/>
</dbReference>
<evidence type="ECO:0000256" key="1">
    <source>
        <dbReference type="ARBA" id="ARBA00007611"/>
    </source>
</evidence>
<evidence type="ECO:0000256" key="5">
    <source>
        <dbReference type="SAM" id="SignalP"/>
    </source>
</evidence>
<dbReference type="CDD" id="cd19941">
    <property type="entry name" value="TIL"/>
    <property type="match status" value="1"/>
</dbReference>
<dbReference type="FunFam" id="2.10.25.10:FF:000055">
    <property type="entry name" value="alpha-tectorin isoform X1"/>
    <property type="match status" value="1"/>
</dbReference>
<dbReference type="InterPro" id="IPR002919">
    <property type="entry name" value="TIL_dom"/>
</dbReference>
<dbReference type="InterPro" id="IPR051368">
    <property type="entry name" value="SerProtInhib-TIL_Domain"/>
</dbReference>
<evidence type="ECO:0000313" key="7">
    <source>
        <dbReference type="EMBL" id="VDD93366.1"/>
    </source>
</evidence>
<evidence type="ECO:0000259" key="6">
    <source>
        <dbReference type="Pfam" id="PF01826"/>
    </source>
</evidence>
<protein>
    <submittedName>
        <fullName evidence="9">TIL domain-containing protein</fullName>
    </submittedName>
</protein>
<dbReference type="PANTHER" id="PTHR23259:SF70">
    <property type="entry name" value="ACCESSORY GLAND PROTEIN ACP62F-RELATED"/>
    <property type="match status" value="1"/>
</dbReference>
<name>A0A0N4VDF0_ENTVE</name>
<keyword evidence="4" id="KW-1015">Disulfide bond</keyword>
<evidence type="ECO:0000256" key="2">
    <source>
        <dbReference type="ARBA" id="ARBA00022690"/>
    </source>
</evidence>
<feature type="domain" description="TIL" evidence="6">
    <location>
        <begin position="23"/>
        <end position="76"/>
    </location>
</feature>
<accession>A0A0N4VDF0</accession>
<organism evidence="9">
    <name type="scientific">Enterobius vermicularis</name>
    <name type="common">Human pinworm</name>
    <dbReference type="NCBI Taxonomy" id="51028"/>
    <lineage>
        <taxon>Eukaryota</taxon>
        <taxon>Metazoa</taxon>
        <taxon>Ecdysozoa</taxon>
        <taxon>Nematoda</taxon>
        <taxon>Chromadorea</taxon>
        <taxon>Rhabditida</taxon>
        <taxon>Spirurina</taxon>
        <taxon>Oxyuridomorpha</taxon>
        <taxon>Oxyuroidea</taxon>
        <taxon>Oxyuridae</taxon>
        <taxon>Enterobius</taxon>
    </lineage>
</organism>